<protein>
    <recommendedName>
        <fullName evidence="5">DMSO/TMAO reductase YedYZ heme-binding membrane subunit</fullName>
    </recommendedName>
</protein>
<feature type="transmembrane region" description="Helical" evidence="2">
    <location>
        <begin position="20"/>
        <end position="38"/>
    </location>
</feature>
<dbReference type="RefSeq" id="WP_142260131.1">
    <property type="nucleotide sequence ID" value="NZ_BMPV01000001.1"/>
</dbReference>
<accession>A0A543J072</accession>
<evidence type="ECO:0000313" key="4">
    <source>
        <dbReference type="Proteomes" id="UP000319213"/>
    </source>
</evidence>
<reference evidence="3 4" key="1">
    <citation type="submission" date="2019-06" db="EMBL/GenBank/DDBJ databases">
        <title>Sequencing the genomes of 1000 actinobacteria strains.</title>
        <authorList>
            <person name="Klenk H.-P."/>
        </authorList>
    </citation>
    <scope>NUCLEOTIDE SEQUENCE [LARGE SCALE GENOMIC DNA]</scope>
    <source>
        <strain evidence="3 4">DSM 43186</strain>
    </source>
</reference>
<feature type="transmembrane region" description="Helical" evidence="2">
    <location>
        <begin position="181"/>
        <end position="206"/>
    </location>
</feature>
<dbReference type="EMBL" id="VFPQ01000001">
    <property type="protein sequence ID" value="TQM76218.1"/>
    <property type="molecule type" value="Genomic_DNA"/>
</dbReference>
<dbReference type="AlphaFoldDB" id="A0A543J072"/>
<keyword evidence="4" id="KW-1185">Reference proteome</keyword>
<evidence type="ECO:0008006" key="5">
    <source>
        <dbReference type="Google" id="ProtNLM"/>
    </source>
</evidence>
<feature type="region of interest" description="Disordered" evidence="1">
    <location>
        <begin position="215"/>
        <end position="247"/>
    </location>
</feature>
<evidence type="ECO:0000256" key="2">
    <source>
        <dbReference type="SAM" id="Phobius"/>
    </source>
</evidence>
<sequence>MKDMRQGQVSGTPALPGWPFIASILILLAVLIVPILNGPSVTVFGFLERYAGVVVLVSLSNAVMFGLACTDRLIVSIRMRVALQLIHRAMAFIGVGFLFVHVVTKVAASKAAAIEGVLPFVGSVAVGLGTVAGYLMVMIVAIGILRVRFHPKPWVWRLLHSVAYICWPIAVVHGLTAGRPGALWVILSYSGCMVAVGIGLVVRFMFSTRRMRSFEQATTTAPRPAVSRRPGPAAFPGGPQSPLGGDTVDAEFWASLRKEVRR</sequence>
<organism evidence="3 4">
    <name type="scientific">Thermopolyspora flexuosa</name>
    <dbReference type="NCBI Taxonomy" id="103836"/>
    <lineage>
        <taxon>Bacteria</taxon>
        <taxon>Bacillati</taxon>
        <taxon>Actinomycetota</taxon>
        <taxon>Actinomycetes</taxon>
        <taxon>Streptosporangiales</taxon>
        <taxon>Streptosporangiaceae</taxon>
        <taxon>Thermopolyspora</taxon>
    </lineage>
</organism>
<feature type="transmembrane region" description="Helical" evidence="2">
    <location>
        <begin position="50"/>
        <end position="68"/>
    </location>
</feature>
<keyword evidence="2" id="KW-0472">Membrane</keyword>
<dbReference type="Proteomes" id="UP000319213">
    <property type="component" value="Unassembled WGS sequence"/>
</dbReference>
<proteinExistence type="predicted"/>
<evidence type="ECO:0000313" key="3">
    <source>
        <dbReference type="EMBL" id="TQM76218.1"/>
    </source>
</evidence>
<feature type="transmembrane region" description="Helical" evidence="2">
    <location>
        <begin position="154"/>
        <end position="175"/>
    </location>
</feature>
<keyword evidence="2" id="KW-1133">Transmembrane helix</keyword>
<feature type="transmembrane region" description="Helical" evidence="2">
    <location>
        <begin position="89"/>
        <end position="108"/>
    </location>
</feature>
<gene>
    <name evidence="3" type="ORF">FHX40_2946</name>
</gene>
<name>A0A543J072_9ACTN</name>
<evidence type="ECO:0000256" key="1">
    <source>
        <dbReference type="SAM" id="MobiDB-lite"/>
    </source>
</evidence>
<dbReference type="OrthoDB" id="4282511at2"/>
<comment type="caution">
    <text evidence="3">The sequence shown here is derived from an EMBL/GenBank/DDBJ whole genome shotgun (WGS) entry which is preliminary data.</text>
</comment>
<keyword evidence="2" id="KW-0812">Transmembrane</keyword>
<feature type="transmembrane region" description="Helical" evidence="2">
    <location>
        <begin position="120"/>
        <end position="142"/>
    </location>
</feature>